<keyword evidence="5 11" id="KW-0812">Transmembrane</keyword>
<dbReference type="Pfam" id="PF00905">
    <property type="entry name" value="Transpeptidase"/>
    <property type="match status" value="1"/>
</dbReference>
<evidence type="ECO:0000259" key="12">
    <source>
        <dbReference type="Pfam" id="PF00905"/>
    </source>
</evidence>
<dbReference type="InterPro" id="IPR036138">
    <property type="entry name" value="PBP_dimer_sf"/>
</dbReference>
<evidence type="ECO:0000256" key="6">
    <source>
        <dbReference type="ARBA" id="ARBA00022960"/>
    </source>
</evidence>
<evidence type="ECO:0000313" key="15">
    <source>
        <dbReference type="Proteomes" id="UP000199228"/>
    </source>
</evidence>
<feature type="domain" description="Penicillin-binding protein transpeptidase" evidence="12">
    <location>
        <begin position="607"/>
        <end position="910"/>
    </location>
</feature>
<dbReference type="SUPFAM" id="SSF56601">
    <property type="entry name" value="beta-lactamase/transpeptidase-like"/>
    <property type="match status" value="1"/>
</dbReference>
<dbReference type="Gene3D" id="3.40.710.10">
    <property type="entry name" value="DD-peptidase/beta-lactamase superfamily"/>
    <property type="match status" value="1"/>
</dbReference>
<comment type="subcellular location">
    <subcellularLocation>
        <location evidence="2">Cell membrane</location>
    </subcellularLocation>
    <subcellularLocation>
        <location evidence="1">Membrane</location>
        <topology evidence="1">Single-pass membrane protein</topology>
    </subcellularLocation>
</comment>
<dbReference type="AlphaFoldDB" id="A0A1G6AM62"/>
<dbReference type="GO" id="GO:0071972">
    <property type="term" value="F:peptidoglycan L,D-transpeptidase activity"/>
    <property type="evidence" value="ECO:0007669"/>
    <property type="project" value="TreeGrafter"/>
</dbReference>
<dbReference type="GO" id="GO:0009252">
    <property type="term" value="P:peptidoglycan biosynthetic process"/>
    <property type="evidence" value="ECO:0007669"/>
    <property type="project" value="UniProtKB-KW"/>
</dbReference>
<dbReference type="GO" id="GO:0005886">
    <property type="term" value="C:plasma membrane"/>
    <property type="evidence" value="ECO:0007669"/>
    <property type="project" value="UniProtKB-SubCell"/>
</dbReference>
<evidence type="ECO:0000256" key="8">
    <source>
        <dbReference type="ARBA" id="ARBA00022989"/>
    </source>
</evidence>
<dbReference type="GO" id="GO:0008360">
    <property type="term" value="P:regulation of cell shape"/>
    <property type="evidence" value="ECO:0007669"/>
    <property type="project" value="UniProtKB-KW"/>
</dbReference>
<evidence type="ECO:0000313" key="14">
    <source>
        <dbReference type="EMBL" id="SDB09233.1"/>
    </source>
</evidence>
<dbReference type="InterPro" id="IPR005311">
    <property type="entry name" value="PBP_dimer"/>
</dbReference>
<protein>
    <submittedName>
        <fullName evidence="14">Penicillin-binding protein 2</fullName>
    </submittedName>
</protein>
<dbReference type="InterPro" id="IPR001460">
    <property type="entry name" value="PCN-bd_Tpept"/>
</dbReference>
<evidence type="ECO:0000256" key="1">
    <source>
        <dbReference type="ARBA" id="ARBA00004167"/>
    </source>
</evidence>
<dbReference type="Pfam" id="PF03717">
    <property type="entry name" value="PBP_dimer"/>
    <property type="match status" value="1"/>
</dbReference>
<dbReference type="Gene3D" id="3.90.1310.10">
    <property type="entry name" value="Penicillin-binding protein 2a (Domain 2)"/>
    <property type="match status" value="1"/>
</dbReference>
<evidence type="ECO:0000256" key="5">
    <source>
        <dbReference type="ARBA" id="ARBA00022692"/>
    </source>
</evidence>
<evidence type="ECO:0000256" key="7">
    <source>
        <dbReference type="ARBA" id="ARBA00022984"/>
    </source>
</evidence>
<dbReference type="PANTHER" id="PTHR30627:SF2">
    <property type="entry name" value="PEPTIDOGLYCAN D,D-TRANSPEPTIDASE MRDA"/>
    <property type="match status" value="1"/>
</dbReference>
<reference evidence="14 15" key="1">
    <citation type="submission" date="2016-10" db="EMBL/GenBank/DDBJ databases">
        <authorList>
            <person name="de Groot N.N."/>
        </authorList>
    </citation>
    <scope>NUCLEOTIDE SEQUENCE [LARGE SCALE GENOMIC DNA]</scope>
    <source>
        <strain evidence="14 15">DSM 3217</strain>
    </source>
</reference>
<keyword evidence="9 11" id="KW-0472">Membrane</keyword>
<feature type="domain" description="Penicillin-binding protein dimerisation" evidence="13">
    <location>
        <begin position="60"/>
        <end position="325"/>
    </location>
</feature>
<name>A0A1G6AM62_EUBOX</name>
<sequence>MFEHIKEFFQNLIKSRIFVFAIVIIILAILLIQRIFSLQIINGEYYQENYNLKIEKTKTIYGTRGLIYDRNGEVLAYNKLAYSVTIEDSGEYDSTEEKNASLNAEIYELLQELDENGDEITNSFGISLNDDGKFEFNVEGSSLSRFKADVFGHSSTDDLEYNSEIGGEESQATANQIIRYLASEDHFDLNEEDYEDRNNFYRILVIRYELSQYSYSKYITATVAEDVSEETVAFVKENADSLTGIEISEDTIRKYVDSEYFSHIIGYTGKISTEEYEELSAEDDSYTQNDIVGKAGIEQIMEEELQGTKGSQTLYVNNTGKVLETGETTEASAGNNVYLSIDKELTEVTYNLIEQELAGILYNKIVNVKSYNTSSVDSSDIQIPIYDVYFALIDNNVLDLSTFGDDDSTKNEKKIYNTFKKKQKSVLKSMKKVLLSDDTDFEDLSEEKQDYLTYIISLLKSDGILMTDEIDTTDETYLKWADGSISVYEYLNYAIEKSWVNTADFEVDEKYSDSEELYNAMVEYIISEIETDSEFAKEIYYYLVQDDAVTGTQLCMALFDQGVLKDSGDERSNLASGATSAYSFLKEKIKDIELTPAQIGLDPCSASCVITDTQTGELLACVSYPGYDNNQFTGSVDATYYASLSSDNSLPLYNHATQEQTAPGSTFKMVTAAAGLTEGVITTSETIKTKGVYEKVSPNPKCWIYPSTHGSINVSEAIRDSCNYFFYEVGYRLSLNNGDYDADQGISTIQKYASLFGLDSTTGIEISESEPSIADEYPVTAAIGQSNNSYTTIQLARYVTAVANSGTVYNYTLLSKVTDSDGNVLEEYSPEVKNEITEISDSTWDAIHSGMRMVVEEHEQFDDLEVKVAGKTGTAQQDTSRANHALFVGYAPYNNPEMSIATRISYGYSSSNAADLSAKVISYYFGETSAEDILTNSAETISDNSNSFGD</sequence>
<dbReference type="SUPFAM" id="SSF56519">
    <property type="entry name" value="Penicillin binding protein dimerisation domain"/>
    <property type="match status" value="1"/>
</dbReference>
<evidence type="ECO:0000256" key="9">
    <source>
        <dbReference type="ARBA" id="ARBA00023136"/>
    </source>
</evidence>
<accession>A0A1G6AM62</accession>
<keyword evidence="10" id="KW-0961">Cell wall biogenesis/degradation</keyword>
<dbReference type="PANTHER" id="PTHR30627">
    <property type="entry name" value="PEPTIDOGLYCAN D,D-TRANSPEPTIDASE"/>
    <property type="match status" value="1"/>
</dbReference>
<dbReference type="GO" id="GO:0008658">
    <property type="term" value="F:penicillin binding"/>
    <property type="evidence" value="ECO:0007669"/>
    <property type="project" value="InterPro"/>
</dbReference>
<gene>
    <name evidence="14" type="ORF">SAMN02910417_00676</name>
</gene>
<evidence type="ECO:0000256" key="3">
    <source>
        <dbReference type="ARBA" id="ARBA00007171"/>
    </source>
</evidence>
<dbReference type="STRING" id="1732.SAMN02910417_00676"/>
<evidence type="ECO:0000256" key="11">
    <source>
        <dbReference type="SAM" id="Phobius"/>
    </source>
</evidence>
<dbReference type="EMBL" id="FMXR01000006">
    <property type="protein sequence ID" value="SDB09233.1"/>
    <property type="molecule type" value="Genomic_DNA"/>
</dbReference>
<keyword evidence="8 11" id="KW-1133">Transmembrane helix</keyword>
<dbReference type="OrthoDB" id="9757901at2"/>
<keyword evidence="15" id="KW-1185">Reference proteome</keyword>
<organism evidence="14 15">
    <name type="scientific">Eubacterium oxidoreducens</name>
    <dbReference type="NCBI Taxonomy" id="1732"/>
    <lineage>
        <taxon>Bacteria</taxon>
        <taxon>Bacillati</taxon>
        <taxon>Bacillota</taxon>
        <taxon>Clostridia</taxon>
        <taxon>Eubacteriales</taxon>
        <taxon>Eubacteriaceae</taxon>
        <taxon>Eubacterium</taxon>
    </lineage>
</organism>
<keyword evidence="4" id="KW-1003">Cell membrane</keyword>
<dbReference type="Gene3D" id="1.10.10.1230">
    <property type="entry name" value="Penicillin-binding protein, N-terminal non-catalytic domain, head sub-domain"/>
    <property type="match status" value="1"/>
</dbReference>
<evidence type="ECO:0000256" key="10">
    <source>
        <dbReference type="ARBA" id="ARBA00023316"/>
    </source>
</evidence>
<evidence type="ECO:0000256" key="2">
    <source>
        <dbReference type="ARBA" id="ARBA00004236"/>
    </source>
</evidence>
<dbReference type="InterPro" id="IPR050515">
    <property type="entry name" value="Beta-lactam/transpept"/>
</dbReference>
<proteinExistence type="inferred from homology"/>
<dbReference type="RefSeq" id="WP_090172206.1">
    <property type="nucleotide sequence ID" value="NZ_FMXR01000006.1"/>
</dbReference>
<keyword evidence="7" id="KW-0573">Peptidoglycan synthesis</keyword>
<dbReference type="InterPro" id="IPR012338">
    <property type="entry name" value="Beta-lactam/transpept-like"/>
</dbReference>
<evidence type="ECO:0000256" key="4">
    <source>
        <dbReference type="ARBA" id="ARBA00022475"/>
    </source>
</evidence>
<dbReference type="Proteomes" id="UP000199228">
    <property type="component" value="Unassembled WGS sequence"/>
</dbReference>
<feature type="transmembrane region" description="Helical" evidence="11">
    <location>
        <begin position="12"/>
        <end position="32"/>
    </location>
</feature>
<keyword evidence="6" id="KW-0133">Cell shape</keyword>
<evidence type="ECO:0000259" key="13">
    <source>
        <dbReference type="Pfam" id="PF03717"/>
    </source>
</evidence>
<dbReference type="GO" id="GO:0071555">
    <property type="term" value="P:cell wall organization"/>
    <property type="evidence" value="ECO:0007669"/>
    <property type="project" value="UniProtKB-KW"/>
</dbReference>
<comment type="similarity">
    <text evidence="3">Belongs to the transpeptidase family.</text>
</comment>